<dbReference type="GO" id="GO:0005544">
    <property type="term" value="F:calcium-dependent phospholipid binding"/>
    <property type="evidence" value="ECO:0007669"/>
    <property type="project" value="InterPro"/>
</dbReference>
<proteinExistence type="predicted"/>
<dbReference type="InterPro" id="IPR018502">
    <property type="entry name" value="Annexin_repeat"/>
</dbReference>
<organism evidence="1 2">
    <name type="scientific">Thlaspi arvense</name>
    <name type="common">Field penny-cress</name>
    <dbReference type="NCBI Taxonomy" id="13288"/>
    <lineage>
        <taxon>Eukaryota</taxon>
        <taxon>Viridiplantae</taxon>
        <taxon>Streptophyta</taxon>
        <taxon>Embryophyta</taxon>
        <taxon>Tracheophyta</taxon>
        <taxon>Spermatophyta</taxon>
        <taxon>Magnoliopsida</taxon>
        <taxon>eudicotyledons</taxon>
        <taxon>Gunneridae</taxon>
        <taxon>Pentapetalae</taxon>
        <taxon>rosids</taxon>
        <taxon>malvids</taxon>
        <taxon>Brassicales</taxon>
        <taxon>Brassicaceae</taxon>
        <taxon>Thlaspideae</taxon>
        <taxon>Thlaspi</taxon>
    </lineage>
</organism>
<evidence type="ECO:0000313" key="1">
    <source>
        <dbReference type="EMBL" id="CAH2058789.1"/>
    </source>
</evidence>
<keyword evidence="2" id="KW-1185">Reference proteome</keyword>
<protein>
    <submittedName>
        <fullName evidence="1">Uncharacterized protein</fullName>
    </submittedName>
</protein>
<dbReference type="Proteomes" id="UP000836841">
    <property type="component" value="Chromosome 4"/>
</dbReference>
<reference evidence="1 2" key="1">
    <citation type="submission" date="2022-03" db="EMBL/GenBank/DDBJ databases">
        <authorList>
            <person name="Nunn A."/>
            <person name="Chopra R."/>
            <person name="Nunn A."/>
            <person name="Contreras Garrido A."/>
        </authorList>
    </citation>
    <scope>NUCLEOTIDE SEQUENCE [LARGE SCALE GENOMIC DNA]</scope>
</reference>
<accession>A0AAU9S7C0</accession>
<evidence type="ECO:0000313" key="2">
    <source>
        <dbReference type="Proteomes" id="UP000836841"/>
    </source>
</evidence>
<dbReference type="GO" id="GO:0005509">
    <property type="term" value="F:calcium ion binding"/>
    <property type="evidence" value="ECO:0007669"/>
    <property type="project" value="InterPro"/>
</dbReference>
<sequence length="69" mass="8279">MGVDEKALISTLGNSHKDHRRLFRKASKNFFVEDEERAFEKCHDTFVKHLKLEFSRFNVSFFIHLISFF</sequence>
<gene>
    <name evidence="1" type="ORF">TAV2_LOCUS14243</name>
</gene>
<dbReference type="EMBL" id="OU466860">
    <property type="protein sequence ID" value="CAH2058789.1"/>
    <property type="molecule type" value="Genomic_DNA"/>
</dbReference>
<dbReference type="AlphaFoldDB" id="A0AAU9S7C0"/>
<dbReference type="PROSITE" id="PS51897">
    <property type="entry name" value="ANNEXIN_2"/>
    <property type="match status" value="1"/>
</dbReference>
<name>A0AAU9S7C0_THLAR</name>